<dbReference type="InterPro" id="IPR058533">
    <property type="entry name" value="Cation_efflux_TM"/>
</dbReference>
<comment type="similarity">
    <text evidence="2">Belongs to the cation diffusion facilitator (CDF) transporter (TC 2.A.4) family. SLC30A subfamily.</text>
</comment>
<evidence type="ECO:0000256" key="2">
    <source>
        <dbReference type="ARBA" id="ARBA00008873"/>
    </source>
</evidence>
<dbReference type="EMBL" id="BMKF01000001">
    <property type="protein sequence ID" value="GGB65454.1"/>
    <property type="molecule type" value="Genomic_DNA"/>
</dbReference>
<evidence type="ECO:0000313" key="14">
    <source>
        <dbReference type="Proteomes" id="UP000628854"/>
    </source>
</evidence>
<accession>A0ABQ1JGI8</accession>
<dbReference type="InterPro" id="IPR027470">
    <property type="entry name" value="Cation_efflux_CTD"/>
</dbReference>
<dbReference type="Gene3D" id="1.20.1510.10">
    <property type="entry name" value="Cation efflux protein transmembrane domain"/>
    <property type="match status" value="1"/>
</dbReference>
<dbReference type="PANTHER" id="PTHR11562">
    <property type="entry name" value="CATION EFFLUX PROTEIN/ ZINC TRANSPORTER"/>
    <property type="match status" value="1"/>
</dbReference>
<keyword evidence="5" id="KW-0862">Zinc</keyword>
<evidence type="ECO:0000256" key="10">
    <source>
        <dbReference type="SAM" id="Phobius"/>
    </source>
</evidence>
<evidence type="ECO:0000259" key="12">
    <source>
        <dbReference type="Pfam" id="PF16916"/>
    </source>
</evidence>
<keyword evidence="8 10" id="KW-0472">Membrane</keyword>
<reference evidence="14" key="1">
    <citation type="journal article" date="2019" name="Int. J. Syst. Evol. Microbiol.">
        <title>The Global Catalogue of Microorganisms (GCM) 10K type strain sequencing project: providing services to taxonomists for standard genome sequencing and annotation.</title>
        <authorList>
            <consortium name="The Broad Institute Genomics Platform"/>
            <consortium name="The Broad Institute Genome Sequencing Center for Infectious Disease"/>
            <person name="Wu L."/>
            <person name="Ma J."/>
        </authorList>
    </citation>
    <scope>NUCLEOTIDE SEQUENCE [LARGE SCALE GENOMIC DNA]</scope>
    <source>
        <strain evidence="14">CGMCC 1.15928</strain>
    </source>
</reference>
<evidence type="ECO:0000256" key="5">
    <source>
        <dbReference type="ARBA" id="ARBA00022906"/>
    </source>
</evidence>
<dbReference type="InterPro" id="IPR002524">
    <property type="entry name" value="Cation_efflux"/>
</dbReference>
<organism evidence="13 14">
    <name type="scientific">Henriciella pelagia</name>
    <dbReference type="NCBI Taxonomy" id="1977912"/>
    <lineage>
        <taxon>Bacteria</taxon>
        <taxon>Pseudomonadati</taxon>
        <taxon>Pseudomonadota</taxon>
        <taxon>Alphaproteobacteria</taxon>
        <taxon>Hyphomonadales</taxon>
        <taxon>Hyphomonadaceae</taxon>
        <taxon>Henriciella</taxon>
    </lineage>
</organism>
<evidence type="ECO:0000313" key="13">
    <source>
        <dbReference type="EMBL" id="GGB65454.1"/>
    </source>
</evidence>
<evidence type="ECO:0000256" key="3">
    <source>
        <dbReference type="ARBA" id="ARBA00022448"/>
    </source>
</evidence>
<evidence type="ECO:0000256" key="8">
    <source>
        <dbReference type="ARBA" id="ARBA00023136"/>
    </source>
</evidence>
<sequence>MSHGHGHHHDHDHGHGHAHLPSTDSADARKRVAIAALLTFAFMVVEVVGGVISGSLALLADAAHMLTDAGSLALAWFGFRLAARPADSKRSFGFARFKVLAAFVNGLALVLLAVWIIWEAIHRLMQPQPILGGVLLAVAIGGLIVNIIAFWILHGGDREDLNMRGALWHVAGDLLGSVAAILAAILILTTGWTPVDPILSVVVALIIAVGGVRLTRETAHILIEGVPSGLDPAIIKADLEAHVENAENVSHIHAWALTEQKPLVTLEVVARDGTCLDTLRRAVKARLHDQFGVSHATVEVRKSVQ</sequence>
<feature type="transmembrane region" description="Helical" evidence="10">
    <location>
        <begin position="99"/>
        <end position="118"/>
    </location>
</feature>
<feature type="transmembrane region" description="Helical" evidence="10">
    <location>
        <begin position="174"/>
        <end position="192"/>
    </location>
</feature>
<evidence type="ECO:0000256" key="6">
    <source>
        <dbReference type="ARBA" id="ARBA00022989"/>
    </source>
</evidence>
<evidence type="ECO:0000256" key="7">
    <source>
        <dbReference type="ARBA" id="ARBA00023065"/>
    </source>
</evidence>
<comment type="subcellular location">
    <subcellularLocation>
        <location evidence="1">Membrane</location>
        <topology evidence="1">Multi-pass membrane protein</topology>
    </subcellularLocation>
</comment>
<evidence type="ECO:0000259" key="11">
    <source>
        <dbReference type="Pfam" id="PF01545"/>
    </source>
</evidence>
<feature type="transmembrane region" description="Helical" evidence="10">
    <location>
        <begin position="198"/>
        <end position="215"/>
    </location>
</feature>
<feature type="domain" description="Cation efflux protein transmembrane" evidence="11">
    <location>
        <begin position="33"/>
        <end position="223"/>
    </location>
</feature>
<keyword evidence="4 10" id="KW-0812">Transmembrane</keyword>
<dbReference type="Proteomes" id="UP000628854">
    <property type="component" value="Unassembled WGS sequence"/>
</dbReference>
<protein>
    <submittedName>
        <fullName evidence="13">Cation efflux protein</fullName>
    </submittedName>
</protein>
<dbReference type="RefSeq" id="WP_084394495.1">
    <property type="nucleotide sequence ID" value="NZ_BMKF01000001.1"/>
</dbReference>
<evidence type="ECO:0000256" key="9">
    <source>
        <dbReference type="SAM" id="MobiDB-lite"/>
    </source>
</evidence>
<dbReference type="InterPro" id="IPR050681">
    <property type="entry name" value="CDF/SLC30A"/>
</dbReference>
<evidence type="ECO:0000256" key="1">
    <source>
        <dbReference type="ARBA" id="ARBA00004141"/>
    </source>
</evidence>
<comment type="caution">
    <text evidence="13">The sequence shown here is derived from an EMBL/GenBank/DDBJ whole genome shotgun (WGS) entry which is preliminary data.</text>
</comment>
<feature type="transmembrane region" description="Helical" evidence="10">
    <location>
        <begin position="58"/>
        <end position="79"/>
    </location>
</feature>
<keyword evidence="5" id="KW-0864">Zinc transport</keyword>
<proteinExistence type="inferred from homology"/>
<keyword evidence="6 10" id="KW-1133">Transmembrane helix</keyword>
<dbReference type="NCBIfam" id="TIGR01297">
    <property type="entry name" value="CDF"/>
    <property type="match status" value="1"/>
</dbReference>
<gene>
    <name evidence="13" type="primary">zitB</name>
    <name evidence="13" type="ORF">GCM10011503_12830</name>
</gene>
<dbReference type="Pfam" id="PF01545">
    <property type="entry name" value="Cation_efflux"/>
    <property type="match status" value="1"/>
</dbReference>
<evidence type="ECO:0000256" key="4">
    <source>
        <dbReference type="ARBA" id="ARBA00022692"/>
    </source>
</evidence>
<keyword evidence="14" id="KW-1185">Reference proteome</keyword>
<feature type="transmembrane region" description="Helical" evidence="10">
    <location>
        <begin position="32"/>
        <end position="52"/>
    </location>
</feature>
<dbReference type="SUPFAM" id="SSF161111">
    <property type="entry name" value="Cation efflux protein transmembrane domain-like"/>
    <property type="match status" value="1"/>
</dbReference>
<dbReference type="InterPro" id="IPR027469">
    <property type="entry name" value="Cation_efflux_TMD_sf"/>
</dbReference>
<feature type="transmembrane region" description="Helical" evidence="10">
    <location>
        <begin position="130"/>
        <end position="153"/>
    </location>
</feature>
<keyword evidence="7" id="KW-0406">Ion transport</keyword>
<keyword evidence="3" id="KW-0813">Transport</keyword>
<name>A0ABQ1JGI8_9PROT</name>
<feature type="region of interest" description="Disordered" evidence="9">
    <location>
        <begin position="1"/>
        <end position="23"/>
    </location>
</feature>
<feature type="domain" description="Cation efflux protein cytoplasmic" evidence="12">
    <location>
        <begin position="230"/>
        <end position="300"/>
    </location>
</feature>
<dbReference type="Pfam" id="PF16916">
    <property type="entry name" value="ZT_dimer"/>
    <property type="match status" value="1"/>
</dbReference>
<dbReference type="PANTHER" id="PTHR11562:SF17">
    <property type="entry name" value="RE54080P-RELATED"/>
    <property type="match status" value="1"/>
</dbReference>